<dbReference type="GO" id="GO:0052621">
    <property type="term" value="F:diguanylate cyclase activity"/>
    <property type="evidence" value="ECO:0007669"/>
    <property type="project" value="TreeGrafter"/>
</dbReference>
<keyword evidence="1" id="KW-0472">Membrane</keyword>
<protein>
    <submittedName>
        <fullName evidence="3">GGDEF domain-containing protein</fullName>
    </submittedName>
</protein>
<organism evidence="3 4">
    <name type="scientific">Gordonibacter massiliensis</name>
    <name type="common">ex Traore et al. 2017</name>
    <dbReference type="NCBI Taxonomy" id="1841863"/>
    <lineage>
        <taxon>Bacteria</taxon>
        <taxon>Bacillati</taxon>
        <taxon>Actinomycetota</taxon>
        <taxon>Coriobacteriia</taxon>
        <taxon>Eggerthellales</taxon>
        <taxon>Eggerthellaceae</taxon>
        <taxon>Gordonibacter</taxon>
    </lineage>
</organism>
<feature type="domain" description="GGDEF" evidence="2">
    <location>
        <begin position="246"/>
        <end position="381"/>
    </location>
</feature>
<dbReference type="SUPFAM" id="SSF55073">
    <property type="entry name" value="Nucleotide cyclase"/>
    <property type="match status" value="1"/>
</dbReference>
<dbReference type="GO" id="GO:0005886">
    <property type="term" value="C:plasma membrane"/>
    <property type="evidence" value="ECO:0007669"/>
    <property type="project" value="TreeGrafter"/>
</dbReference>
<dbReference type="PANTHER" id="PTHR45138:SF9">
    <property type="entry name" value="DIGUANYLATE CYCLASE DGCM-RELATED"/>
    <property type="match status" value="1"/>
</dbReference>
<dbReference type="Proteomes" id="UP000587396">
    <property type="component" value="Unassembled WGS sequence"/>
</dbReference>
<feature type="transmembrane region" description="Helical" evidence="1">
    <location>
        <begin position="72"/>
        <end position="94"/>
    </location>
</feature>
<dbReference type="PROSITE" id="PS50887">
    <property type="entry name" value="GGDEF"/>
    <property type="match status" value="1"/>
</dbReference>
<dbReference type="AlphaFoldDB" id="A0A842JN51"/>
<dbReference type="NCBIfam" id="TIGR00254">
    <property type="entry name" value="GGDEF"/>
    <property type="match status" value="1"/>
</dbReference>
<evidence type="ECO:0000259" key="2">
    <source>
        <dbReference type="PROSITE" id="PS50887"/>
    </source>
</evidence>
<feature type="transmembrane region" description="Helical" evidence="1">
    <location>
        <begin position="106"/>
        <end position="130"/>
    </location>
</feature>
<proteinExistence type="predicted"/>
<feature type="transmembrane region" description="Helical" evidence="1">
    <location>
        <begin position="6"/>
        <end position="25"/>
    </location>
</feature>
<evidence type="ECO:0000256" key="1">
    <source>
        <dbReference type="SAM" id="Phobius"/>
    </source>
</evidence>
<reference evidence="3 4" key="1">
    <citation type="submission" date="2020-08" db="EMBL/GenBank/DDBJ databases">
        <authorList>
            <person name="Liu C."/>
            <person name="Sun Q."/>
        </authorList>
    </citation>
    <scope>NUCLEOTIDE SEQUENCE [LARGE SCALE GENOMIC DNA]</scope>
    <source>
        <strain evidence="3 4">N22</strain>
    </source>
</reference>
<sequence length="381" mass="40668">MDVHVGIALDALSVVFMLVLVGGMWGSRAKSASSKLYFSLVVAVIVLLCSDAGYMALLGSEEARGALTAVKSLYFVANAAVIWVWAIYVDYTVLGDRTRFNAFGKLCTAILVVNLGLVAANVGTGCMFSITEAGAFEVNPAGMWAFTALNYLSAIVMLVALLVHSAEIRRGVLVRFVLFPMIPLAAESVHLADPSLVLTCSYAVSALMVYQISQSNLVYTDELTGLGNRRQLADRLSRWFHDAQSAAVCGIMIDLDGLKGINDAHGHGAGDEALVLVGDAIRASAPKESVAVRYGGDEFIVAWNADEGPEPETVAAKLESEKEAANERPRPWGPLDFSVGCLRSDAATCPDPEAFVERLDALMYEAKRLKKPASSGQAQAN</sequence>
<keyword evidence="1" id="KW-1133">Transmembrane helix</keyword>
<evidence type="ECO:0000313" key="3">
    <source>
        <dbReference type="EMBL" id="MBC2890549.1"/>
    </source>
</evidence>
<dbReference type="InterPro" id="IPR050469">
    <property type="entry name" value="Diguanylate_Cyclase"/>
</dbReference>
<dbReference type="PANTHER" id="PTHR45138">
    <property type="entry name" value="REGULATORY COMPONENTS OF SENSORY TRANSDUCTION SYSTEM"/>
    <property type="match status" value="1"/>
</dbReference>
<feature type="transmembrane region" description="Helical" evidence="1">
    <location>
        <begin position="37"/>
        <end position="60"/>
    </location>
</feature>
<dbReference type="EMBL" id="JACMSE010000015">
    <property type="protein sequence ID" value="MBC2890549.1"/>
    <property type="molecule type" value="Genomic_DNA"/>
</dbReference>
<dbReference type="SMART" id="SM00267">
    <property type="entry name" value="GGDEF"/>
    <property type="match status" value="1"/>
</dbReference>
<dbReference type="GO" id="GO:0043709">
    <property type="term" value="P:cell adhesion involved in single-species biofilm formation"/>
    <property type="evidence" value="ECO:0007669"/>
    <property type="project" value="TreeGrafter"/>
</dbReference>
<dbReference type="GO" id="GO:1902201">
    <property type="term" value="P:negative regulation of bacterial-type flagellum-dependent cell motility"/>
    <property type="evidence" value="ECO:0007669"/>
    <property type="project" value="TreeGrafter"/>
</dbReference>
<accession>A0A842JN51</accession>
<dbReference type="Pfam" id="PF00990">
    <property type="entry name" value="GGDEF"/>
    <property type="match status" value="1"/>
</dbReference>
<comment type="caution">
    <text evidence="3">The sequence shown here is derived from an EMBL/GenBank/DDBJ whole genome shotgun (WGS) entry which is preliminary data.</text>
</comment>
<dbReference type="CDD" id="cd01949">
    <property type="entry name" value="GGDEF"/>
    <property type="match status" value="1"/>
</dbReference>
<dbReference type="InterPro" id="IPR000160">
    <property type="entry name" value="GGDEF_dom"/>
</dbReference>
<dbReference type="InterPro" id="IPR029787">
    <property type="entry name" value="Nucleotide_cyclase"/>
</dbReference>
<dbReference type="Gene3D" id="3.30.70.270">
    <property type="match status" value="1"/>
</dbReference>
<keyword evidence="1" id="KW-0812">Transmembrane</keyword>
<feature type="transmembrane region" description="Helical" evidence="1">
    <location>
        <begin position="142"/>
        <end position="163"/>
    </location>
</feature>
<name>A0A842JN51_9ACTN</name>
<dbReference type="RefSeq" id="WP_185906228.1">
    <property type="nucleotide sequence ID" value="NZ_JACMSE010000015.1"/>
</dbReference>
<evidence type="ECO:0000313" key="4">
    <source>
        <dbReference type="Proteomes" id="UP000587396"/>
    </source>
</evidence>
<keyword evidence="4" id="KW-1185">Reference proteome</keyword>
<gene>
    <name evidence="3" type="ORF">H7313_14530</name>
</gene>
<dbReference type="InterPro" id="IPR043128">
    <property type="entry name" value="Rev_trsase/Diguanyl_cyclase"/>
</dbReference>